<evidence type="ECO:0000313" key="3">
    <source>
        <dbReference type="Proteomes" id="UP000598174"/>
    </source>
</evidence>
<protein>
    <submittedName>
        <fullName evidence="2">Uncharacterized protein</fullName>
    </submittedName>
</protein>
<dbReference type="EMBL" id="BOMM01000084">
    <property type="protein sequence ID" value="GIE16387.1"/>
    <property type="molecule type" value="Genomic_DNA"/>
</dbReference>
<name>A0A919JAQ5_9ACTN</name>
<dbReference type="RefSeq" id="WP_203822732.1">
    <property type="nucleotide sequence ID" value="NZ_BAAABP010000035.1"/>
</dbReference>
<proteinExistence type="predicted"/>
<sequence>MRIRSWIKDHQTQATIGTVAALLIAGLALARDYYGWEAGKSNSVSTPERAATGGPSRSPEPVPPPSTAGTSQTPPSTDPPADPRPPTRLADPPDGSAAADTAGNRKVTTRSREPDARRSPEAAAEELHFTLSAVRTTTNTVKVTSVASGRAEAGRTYWFIIETDWGNGNTDFFPRRPVSAATKAFEVALPPEADLKFVRQGRIYALTDAESAGAESMRQHQLQQAGGAVRDDTYFTNPPSEIASNAVRLPF</sequence>
<gene>
    <name evidence="2" type="ORF">Afe05nite_82270</name>
</gene>
<accession>A0A919JAQ5</accession>
<comment type="caution">
    <text evidence="2">The sequence shown here is derived from an EMBL/GenBank/DDBJ whole genome shotgun (WGS) entry which is preliminary data.</text>
</comment>
<evidence type="ECO:0000256" key="1">
    <source>
        <dbReference type="SAM" id="MobiDB-lite"/>
    </source>
</evidence>
<reference evidence="2" key="1">
    <citation type="submission" date="2021-01" db="EMBL/GenBank/DDBJ databases">
        <title>Whole genome shotgun sequence of Actinoplanes ferrugineus NBRC 15555.</title>
        <authorList>
            <person name="Komaki H."/>
            <person name="Tamura T."/>
        </authorList>
    </citation>
    <scope>NUCLEOTIDE SEQUENCE</scope>
    <source>
        <strain evidence="2">NBRC 15555</strain>
    </source>
</reference>
<feature type="compositionally biased region" description="Pro residues" evidence="1">
    <location>
        <begin position="76"/>
        <end position="86"/>
    </location>
</feature>
<dbReference type="AlphaFoldDB" id="A0A919JAQ5"/>
<feature type="region of interest" description="Disordered" evidence="1">
    <location>
        <begin position="39"/>
        <end position="123"/>
    </location>
</feature>
<organism evidence="2 3">
    <name type="scientific">Paractinoplanes ferrugineus</name>
    <dbReference type="NCBI Taxonomy" id="113564"/>
    <lineage>
        <taxon>Bacteria</taxon>
        <taxon>Bacillati</taxon>
        <taxon>Actinomycetota</taxon>
        <taxon>Actinomycetes</taxon>
        <taxon>Micromonosporales</taxon>
        <taxon>Micromonosporaceae</taxon>
        <taxon>Paractinoplanes</taxon>
    </lineage>
</organism>
<feature type="compositionally biased region" description="Basic and acidic residues" evidence="1">
    <location>
        <begin position="110"/>
        <end position="123"/>
    </location>
</feature>
<dbReference type="Proteomes" id="UP000598174">
    <property type="component" value="Unassembled WGS sequence"/>
</dbReference>
<evidence type="ECO:0000313" key="2">
    <source>
        <dbReference type="EMBL" id="GIE16387.1"/>
    </source>
</evidence>
<keyword evidence="3" id="KW-1185">Reference proteome</keyword>